<dbReference type="PROSITE" id="PS50005">
    <property type="entry name" value="TPR"/>
    <property type="match status" value="1"/>
</dbReference>
<dbReference type="EMBL" id="CAJJDP010000110">
    <property type="protein sequence ID" value="CAD8195795.1"/>
    <property type="molecule type" value="Genomic_DNA"/>
</dbReference>
<name>A0A8S1X510_PAROT</name>
<sequence>MCAYHLDEPALYICQGESCFEKRIFCHKCLRENRHMHSVNKHELISALPQILEGSNYDCDQLVEFIEEAFNEIILFKNYLIRAIKMKYHIQTQQFNEINIESKCQVLDNLIKFKDDSKIIQKVLDQPFKTVLSHIKDGITDVCLEQVTYLRQITEQERQQFQNHINDSQNLVQSNRFEQALEQVEKALLINPRHLDALNLKGNILMRLRRLNEAQQQFTQALKIDELHITSRFALGSCYILSNQRRLALQQLFKIVDINPGNQQAINQIDQLLLETQ</sequence>
<dbReference type="AlphaFoldDB" id="A0A8S1X510"/>
<dbReference type="InterPro" id="IPR019734">
    <property type="entry name" value="TPR_rpt"/>
</dbReference>
<reference evidence="4" key="1">
    <citation type="submission" date="2021-01" db="EMBL/GenBank/DDBJ databases">
        <authorList>
            <consortium name="Genoscope - CEA"/>
            <person name="William W."/>
        </authorList>
    </citation>
    <scope>NUCLEOTIDE SEQUENCE</scope>
</reference>
<dbReference type="InterPro" id="IPR051685">
    <property type="entry name" value="Ycf3/AcsC/BcsC/TPR_MFPF"/>
</dbReference>
<evidence type="ECO:0000256" key="2">
    <source>
        <dbReference type="ARBA" id="ARBA00022803"/>
    </source>
</evidence>
<proteinExistence type="predicted"/>
<keyword evidence="5" id="KW-1185">Reference proteome</keyword>
<evidence type="ECO:0000313" key="5">
    <source>
        <dbReference type="Proteomes" id="UP000683925"/>
    </source>
</evidence>
<keyword evidence="2 3" id="KW-0802">TPR repeat</keyword>
<evidence type="ECO:0000256" key="3">
    <source>
        <dbReference type="PROSITE-ProRule" id="PRU00339"/>
    </source>
</evidence>
<dbReference type="PANTHER" id="PTHR44943">
    <property type="entry name" value="CELLULOSE SYNTHASE OPERON PROTEIN C"/>
    <property type="match status" value="1"/>
</dbReference>
<feature type="repeat" description="TPR" evidence="3">
    <location>
        <begin position="195"/>
        <end position="228"/>
    </location>
</feature>
<comment type="caution">
    <text evidence="4">The sequence shown here is derived from an EMBL/GenBank/DDBJ whole genome shotgun (WGS) entry which is preliminary data.</text>
</comment>
<dbReference type="SMART" id="SM00028">
    <property type="entry name" value="TPR"/>
    <property type="match status" value="3"/>
</dbReference>
<accession>A0A8S1X510</accession>
<gene>
    <name evidence="4" type="ORF">POCTA_138.1.T1100043</name>
</gene>
<evidence type="ECO:0000256" key="1">
    <source>
        <dbReference type="ARBA" id="ARBA00022737"/>
    </source>
</evidence>
<evidence type="ECO:0008006" key="6">
    <source>
        <dbReference type="Google" id="ProtNLM"/>
    </source>
</evidence>
<evidence type="ECO:0000313" key="4">
    <source>
        <dbReference type="EMBL" id="CAD8195795.1"/>
    </source>
</evidence>
<keyword evidence="1" id="KW-0677">Repeat</keyword>
<organism evidence="4 5">
    <name type="scientific">Paramecium octaurelia</name>
    <dbReference type="NCBI Taxonomy" id="43137"/>
    <lineage>
        <taxon>Eukaryota</taxon>
        <taxon>Sar</taxon>
        <taxon>Alveolata</taxon>
        <taxon>Ciliophora</taxon>
        <taxon>Intramacronucleata</taxon>
        <taxon>Oligohymenophorea</taxon>
        <taxon>Peniculida</taxon>
        <taxon>Parameciidae</taxon>
        <taxon>Paramecium</taxon>
    </lineage>
</organism>
<dbReference type="Proteomes" id="UP000683925">
    <property type="component" value="Unassembled WGS sequence"/>
</dbReference>
<protein>
    <recommendedName>
        <fullName evidence="6">Tetratricopeptide repeat protein</fullName>
    </recommendedName>
</protein>
<dbReference type="Pfam" id="PF13432">
    <property type="entry name" value="TPR_16"/>
    <property type="match status" value="1"/>
</dbReference>
<dbReference type="PANTHER" id="PTHR44943:SF8">
    <property type="entry name" value="TPR REPEAT-CONTAINING PROTEIN MJ0263"/>
    <property type="match status" value="1"/>
</dbReference>
<dbReference type="OrthoDB" id="66906at2759"/>
<dbReference type="OMA" id="NIESKCQ"/>